<dbReference type="InterPro" id="IPR016194">
    <property type="entry name" value="SPOC-like_C_dom_sf"/>
</dbReference>
<dbReference type="GO" id="GO:0006303">
    <property type="term" value="P:double-strand break repair via nonhomologous end joining"/>
    <property type="evidence" value="ECO:0007669"/>
    <property type="project" value="UniProtKB-UniRule"/>
</dbReference>
<dbReference type="PIRSF" id="PIRSF006493">
    <property type="entry name" value="Prok_Ku"/>
    <property type="match status" value="1"/>
</dbReference>
<accession>A0A516PZK5</accession>
<dbReference type="Pfam" id="PF02735">
    <property type="entry name" value="Ku"/>
    <property type="match status" value="1"/>
</dbReference>
<keyword evidence="2 3" id="KW-0233">DNA recombination</keyword>
<comment type="function">
    <text evidence="3">With LigD forms a non-homologous end joining (NHEJ) DNA repair enzyme, which repairs dsDNA breaks with reduced fidelity. Binds linear dsDNA with 5'- and 3'- overhangs but not closed circular dsDNA nor ssDNA. Recruits and stimulates the ligase activity of LigD.</text>
</comment>
<dbReference type="Proteomes" id="UP000319263">
    <property type="component" value="Chromosome"/>
</dbReference>
<dbReference type="RefSeq" id="WP_143986377.1">
    <property type="nucleotide sequence ID" value="NZ_CP041692.1"/>
</dbReference>
<dbReference type="SMART" id="SM00559">
    <property type="entry name" value="Ku78"/>
    <property type="match status" value="1"/>
</dbReference>
<dbReference type="Gene3D" id="2.40.290.10">
    <property type="match status" value="1"/>
</dbReference>
<evidence type="ECO:0000313" key="5">
    <source>
        <dbReference type="EMBL" id="QDP96411.1"/>
    </source>
</evidence>
<dbReference type="AlphaFoldDB" id="A0A516PZK5"/>
<evidence type="ECO:0000256" key="3">
    <source>
        <dbReference type="HAMAP-Rule" id="MF_01875"/>
    </source>
</evidence>
<dbReference type="InterPro" id="IPR009187">
    <property type="entry name" value="Prok_Ku"/>
</dbReference>
<dbReference type="GO" id="GO:0003690">
    <property type="term" value="F:double-stranded DNA binding"/>
    <property type="evidence" value="ECO:0007669"/>
    <property type="project" value="UniProtKB-UniRule"/>
</dbReference>
<comment type="similarity">
    <text evidence="3">Belongs to the prokaryotic Ku family.</text>
</comment>
<dbReference type="HAMAP" id="MF_01875">
    <property type="entry name" value="Prokaryotic_Ku"/>
    <property type="match status" value="1"/>
</dbReference>
<dbReference type="CDD" id="cd00789">
    <property type="entry name" value="KU_like"/>
    <property type="match status" value="1"/>
</dbReference>
<sequence length="272" mass="30125">MPRSIWKGAISFGLVTIPIKLFSATEEKDVSFRQVHPEDGGRIKYKRVCEKCGNEIPYGEIAKGYELSDGRMVILDNEDMASLPLPTTKAVEVVQFVGEEDIDPTYFARTYFLEAETAGTKPYVLLRDALIKTERCALVKVALRSRESLALIRPKDGMLLMHTMLWPDELRDGSFAAPSADVSVSDAEVAMAQNFIEALAGDFNPDEYTDSYRQAVETLVQSKLEGAELPEEEAPQEAEVVDLVAALRASVEAAKKRREESGESTKKSKKAV</sequence>
<dbReference type="SUPFAM" id="SSF100939">
    <property type="entry name" value="SPOC domain-like"/>
    <property type="match status" value="1"/>
</dbReference>
<dbReference type="InterPro" id="IPR006164">
    <property type="entry name" value="DNA_bd_Ku70/Ku80"/>
</dbReference>
<organism evidence="5 6">
    <name type="scientific">Microlunatus elymi</name>
    <dbReference type="NCBI Taxonomy" id="2596828"/>
    <lineage>
        <taxon>Bacteria</taxon>
        <taxon>Bacillati</taxon>
        <taxon>Actinomycetota</taxon>
        <taxon>Actinomycetes</taxon>
        <taxon>Propionibacteriales</taxon>
        <taxon>Propionibacteriaceae</taxon>
        <taxon>Microlunatus</taxon>
    </lineage>
</organism>
<evidence type="ECO:0000259" key="4">
    <source>
        <dbReference type="SMART" id="SM00559"/>
    </source>
</evidence>
<keyword evidence="1 3" id="KW-0238">DNA-binding</keyword>
<name>A0A516PZK5_9ACTN</name>
<dbReference type="FunFam" id="2.40.290.10:FF:000004">
    <property type="entry name" value="Non-homologous end joining protein Ku"/>
    <property type="match status" value="1"/>
</dbReference>
<keyword evidence="3" id="KW-0227">DNA damage</keyword>
<dbReference type="GO" id="GO:0006310">
    <property type="term" value="P:DNA recombination"/>
    <property type="evidence" value="ECO:0007669"/>
    <property type="project" value="UniProtKB-KW"/>
</dbReference>
<dbReference type="PANTHER" id="PTHR41251">
    <property type="entry name" value="NON-HOMOLOGOUS END JOINING PROTEIN KU"/>
    <property type="match status" value="1"/>
</dbReference>
<reference evidence="5 6" key="1">
    <citation type="submission" date="2019-07" db="EMBL/GenBank/DDBJ databases">
        <title>Microlunatus dokdonensis sp. nov. isolated from the rhizospheric soil of the wild plant Elymus tsukushiensis.</title>
        <authorList>
            <person name="Ghim S.-Y."/>
            <person name="Hwang Y.-J."/>
            <person name="Son J.-S."/>
            <person name="Shin J.-H."/>
        </authorList>
    </citation>
    <scope>NUCLEOTIDE SEQUENCE [LARGE SCALE GENOMIC DNA]</scope>
    <source>
        <strain evidence="5 6">KUDC0627</strain>
    </source>
</reference>
<dbReference type="EMBL" id="CP041692">
    <property type="protein sequence ID" value="QDP96411.1"/>
    <property type="molecule type" value="Genomic_DNA"/>
</dbReference>
<dbReference type="KEGG" id="mik:FOE78_11300"/>
<evidence type="ECO:0000256" key="1">
    <source>
        <dbReference type="ARBA" id="ARBA00023125"/>
    </source>
</evidence>
<evidence type="ECO:0000313" key="6">
    <source>
        <dbReference type="Proteomes" id="UP000319263"/>
    </source>
</evidence>
<feature type="domain" description="Ku" evidence="4">
    <location>
        <begin position="53"/>
        <end position="181"/>
    </location>
</feature>
<dbReference type="NCBIfam" id="TIGR02772">
    <property type="entry name" value="Ku_bact"/>
    <property type="match status" value="1"/>
</dbReference>
<dbReference type="OrthoDB" id="9795084at2"/>
<dbReference type="PANTHER" id="PTHR41251:SF1">
    <property type="entry name" value="NON-HOMOLOGOUS END JOINING PROTEIN KU"/>
    <property type="match status" value="1"/>
</dbReference>
<evidence type="ECO:0000256" key="2">
    <source>
        <dbReference type="ARBA" id="ARBA00023172"/>
    </source>
</evidence>
<comment type="subunit">
    <text evidence="3">Homodimer. Interacts with LigD.</text>
</comment>
<gene>
    <name evidence="3" type="primary">ku</name>
    <name evidence="5" type="ORF">FOE78_11300</name>
</gene>
<keyword evidence="3" id="KW-0234">DNA repair</keyword>
<protein>
    <recommendedName>
        <fullName evidence="3">Non-homologous end joining protein Ku</fullName>
    </recommendedName>
</protein>
<keyword evidence="6" id="KW-1185">Reference proteome</keyword>
<proteinExistence type="inferred from homology"/>